<gene>
    <name evidence="1" type="ORF">UV8b_02584</name>
</gene>
<protein>
    <recommendedName>
        <fullName evidence="3">Extracellular metalloproteinase 3</fullName>
    </recommendedName>
</protein>
<reference evidence="1" key="1">
    <citation type="submission" date="2020-03" db="EMBL/GenBank/DDBJ databases">
        <title>A mixture of massive structural variations and highly conserved coding sequences in Ustilaginoidea virens genome.</title>
        <authorList>
            <person name="Zhang K."/>
            <person name="Zhao Z."/>
            <person name="Zhang Z."/>
            <person name="Li Y."/>
            <person name="Hsiang T."/>
            <person name="Sun W."/>
        </authorList>
    </citation>
    <scope>NUCLEOTIDE SEQUENCE</scope>
    <source>
        <strain evidence="1">UV-8b</strain>
    </source>
</reference>
<accession>A0A8E5HN36</accession>
<evidence type="ECO:0008006" key="3">
    <source>
        <dbReference type="Google" id="ProtNLM"/>
    </source>
</evidence>
<sequence>MGGQFDCLQPMLSKTEREICKAYGGWTNFMISMGLKPWVDEDAEEGKAIIAAFARDKEEEAAEEANGTSSGKTSSQ</sequence>
<organism evidence="1 2">
    <name type="scientific">Ustilaginoidea virens</name>
    <name type="common">Rice false smut fungus</name>
    <name type="synonym">Villosiclava virens</name>
    <dbReference type="NCBI Taxonomy" id="1159556"/>
    <lineage>
        <taxon>Eukaryota</taxon>
        <taxon>Fungi</taxon>
        <taxon>Dikarya</taxon>
        <taxon>Ascomycota</taxon>
        <taxon>Pezizomycotina</taxon>
        <taxon>Sordariomycetes</taxon>
        <taxon>Hypocreomycetidae</taxon>
        <taxon>Hypocreales</taxon>
        <taxon>Clavicipitaceae</taxon>
        <taxon>Ustilaginoidea</taxon>
    </lineage>
</organism>
<dbReference type="EMBL" id="CP072754">
    <property type="protein sequence ID" value="QUC18343.1"/>
    <property type="molecule type" value="Genomic_DNA"/>
</dbReference>
<dbReference type="Proteomes" id="UP000027002">
    <property type="component" value="Chromosome 2"/>
</dbReference>
<dbReference type="GeneID" id="66063362"/>
<keyword evidence="2" id="KW-1185">Reference proteome</keyword>
<dbReference type="RefSeq" id="XP_042996016.1">
    <property type="nucleotide sequence ID" value="XM_043140082.1"/>
</dbReference>
<evidence type="ECO:0000313" key="1">
    <source>
        <dbReference type="EMBL" id="QUC18343.1"/>
    </source>
</evidence>
<dbReference type="AlphaFoldDB" id="A0A8E5HN36"/>
<dbReference type="KEGG" id="uvi:66063362"/>
<proteinExistence type="predicted"/>
<dbReference type="OrthoDB" id="4232400at2759"/>
<name>A0A8E5HN36_USTVR</name>
<evidence type="ECO:0000313" key="2">
    <source>
        <dbReference type="Proteomes" id="UP000027002"/>
    </source>
</evidence>